<dbReference type="AlphaFoldDB" id="A0A4R6ZHF9"/>
<reference evidence="2 3" key="1">
    <citation type="submission" date="2019-03" db="EMBL/GenBank/DDBJ databases">
        <title>Genomic Encyclopedia of Type Strains, Phase III (KMG-III): the genomes of soil and plant-associated and newly described type strains.</title>
        <authorList>
            <person name="Whitman W."/>
        </authorList>
    </citation>
    <scope>NUCLEOTIDE SEQUENCE [LARGE SCALE GENOMIC DNA]</scope>
    <source>
        <strain evidence="2 3">CECT 7972</strain>
    </source>
</reference>
<protein>
    <submittedName>
        <fullName evidence="2">Uncharacterized protein</fullName>
    </submittedName>
</protein>
<evidence type="ECO:0000313" key="3">
    <source>
        <dbReference type="Proteomes" id="UP000295558"/>
    </source>
</evidence>
<evidence type="ECO:0000256" key="1">
    <source>
        <dbReference type="SAM" id="Phobius"/>
    </source>
</evidence>
<evidence type="ECO:0000313" key="2">
    <source>
        <dbReference type="EMBL" id="TDR51319.1"/>
    </source>
</evidence>
<sequence length="31" mass="3566">MVKKIVIWGAASLLCIYVLAVFVNLLIIWFK</sequence>
<keyword evidence="1" id="KW-0812">Transmembrane</keyword>
<keyword evidence="1" id="KW-0472">Membrane</keyword>
<dbReference type="EMBL" id="SNZK01000013">
    <property type="protein sequence ID" value="TDR51319.1"/>
    <property type="molecule type" value="Genomic_DNA"/>
</dbReference>
<proteinExistence type="predicted"/>
<name>A0A4R6ZHF9_9LIST</name>
<keyword evidence="3" id="KW-1185">Reference proteome</keyword>
<comment type="caution">
    <text evidence="2">The sequence shown here is derived from an EMBL/GenBank/DDBJ whole genome shotgun (WGS) entry which is preliminary data.</text>
</comment>
<keyword evidence="1" id="KW-1133">Transmembrane helix</keyword>
<accession>A0A4R6ZHF9</accession>
<feature type="transmembrane region" description="Helical" evidence="1">
    <location>
        <begin position="6"/>
        <end position="30"/>
    </location>
</feature>
<dbReference type="Proteomes" id="UP000295558">
    <property type="component" value="Unassembled WGS sequence"/>
</dbReference>
<organism evidence="2 3">
    <name type="scientific">Listeria rocourtiae</name>
    <dbReference type="NCBI Taxonomy" id="647910"/>
    <lineage>
        <taxon>Bacteria</taxon>
        <taxon>Bacillati</taxon>
        <taxon>Bacillota</taxon>
        <taxon>Bacilli</taxon>
        <taxon>Bacillales</taxon>
        <taxon>Listeriaceae</taxon>
        <taxon>Listeria</taxon>
    </lineage>
</organism>
<gene>
    <name evidence="2" type="ORF">DFP96_11310</name>
</gene>